<dbReference type="GO" id="GO:0005794">
    <property type="term" value="C:Golgi apparatus"/>
    <property type="evidence" value="ECO:0007669"/>
    <property type="project" value="TreeGrafter"/>
</dbReference>
<evidence type="ECO:0000256" key="2">
    <source>
        <dbReference type="ARBA" id="ARBA00004606"/>
    </source>
</evidence>
<feature type="binding site" evidence="8">
    <location>
        <position position="267"/>
    </location>
    <ligand>
        <name>an alpha-L-fucosyl-(1-&gt;2)-beta-D-galactosyl derivative</name>
        <dbReference type="ChEBI" id="CHEBI:140327"/>
    </ligand>
</feature>
<reference evidence="9" key="2">
    <citation type="submission" date="2025-08" db="UniProtKB">
        <authorList>
            <consortium name="Ensembl"/>
        </authorList>
    </citation>
    <scope>IDENTIFICATION</scope>
</reference>
<feature type="binding site" evidence="8">
    <location>
        <position position="176"/>
    </location>
    <ligand>
        <name>an alpha-L-fucosyl-(1-&gt;2)-beta-D-galactosyl derivative</name>
        <dbReference type="ChEBI" id="CHEBI:140327"/>
    </ligand>
</feature>
<feature type="binding site" evidence="8">
    <location>
        <position position="244"/>
    </location>
    <ligand>
        <name>an alpha-L-fucosyl-(1-&gt;2)-beta-D-galactosyl derivative</name>
        <dbReference type="ChEBI" id="CHEBI:140327"/>
    </ligand>
</feature>
<protein>
    <submittedName>
        <fullName evidence="9">Uncharacterized protein</fullName>
    </submittedName>
</protein>
<dbReference type="PANTHER" id="PTHR10462:SF46">
    <property type="entry name" value="N-ACETYLLACTOSAMINIDE ALPHA-1,3-GALACTOSYLTRANSFERASE-LIKE 1"/>
    <property type="match status" value="1"/>
</dbReference>
<dbReference type="Pfam" id="PF03414">
    <property type="entry name" value="Glyco_transf_6"/>
    <property type="match status" value="1"/>
</dbReference>
<dbReference type="Gene3D" id="3.90.550.10">
    <property type="entry name" value="Spore Coat Polysaccharide Biosynthesis Protein SpsA, Chain A"/>
    <property type="match status" value="1"/>
</dbReference>
<accession>A0A8D2GAG1</accession>
<keyword evidence="10" id="KW-1185">Reference proteome</keyword>
<keyword evidence="4" id="KW-0328">Glycosyltransferase</keyword>
<dbReference type="GO" id="GO:0031982">
    <property type="term" value="C:vesicle"/>
    <property type="evidence" value="ECO:0007669"/>
    <property type="project" value="TreeGrafter"/>
</dbReference>
<comment type="similarity">
    <text evidence="3">Belongs to the glycosyltransferase 6 family.</text>
</comment>
<dbReference type="Ensembl" id="ENSTGET00000038341.1">
    <property type="protein sequence ID" value="ENSTGEP00000032289.1"/>
    <property type="gene ID" value="ENSTGEG00000025813.1"/>
</dbReference>
<evidence type="ECO:0000256" key="1">
    <source>
        <dbReference type="ARBA" id="ARBA00001936"/>
    </source>
</evidence>
<evidence type="ECO:0000313" key="10">
    <source>
        <dbReference type="Proteomes" id="UP000694411"/>
    </source>
</evidence>
<dbReference type="InterPro" id="IPR005076">
    <property type="entry name" value="Glyco_trans_6"/>
</dbReference>
<evidence type="ECO:0000313" key="9">
    <source>
        <dbReference type="Ensembl" id="ENSTGEP00000032289.1"/>
    </source>
</evidence>
<dbReference type="Proteomes" id="UP000694411">
    <property type="component" value="Chromosome 15"/>
</dbReference>
<feature type="active site" description="Nucleophile" evidence="7">
    <location>
        <position position="244"/>
    </location>
</feature>
<evidence type="ECO:0000256" key="4">
    <source>
        <dbReference type="ARBA" id="ARBA00022676"/>
    </source>
</evidence>
<dbReference type="GO" id="GO:0005975">
    <property type="term" value="P:carbohydrate metabolic process"/>
    <property type="evidence" value="ECO:0007669"/>
    <property type="project" value="InterPro"/>
</dbReference>
<proteinExistence type="inferred from homology"/>
<evidence type="ECO:0000256" key="6">
    <source>
        <dbReference type="ARBA" id="ARBA00022968"/>
    </source>
</evidence>
<organism evidence="9 10">
    <name type="scientific">Theropithecus gelada</name>
    <name type="common">Gelada baboon</name>
    <dbReference type="NCBI Taxonomy" id="9565"/>
    <lineage>
        <taxon>Eukaryota</taxon>
        <taxon>Metazoa</taxon>
        <taxon>Chordata</taxon>
        <taxon>Craniata</taxon>
        <taxon>Vertebrata</taxon>
        <taxon>Euteleostomi</taxon>
        <taxon>Mammalia</taxon>
        <taxon>Eutheria</taxon>
        <taxon>Euarchontoglires</taxon>
        <taxon>Primates</taxon>
        <taxon>Haplorrhini</taxon>
        <taxon>Catarrhini</taxon>
        <taxon>Cercopithecidae</taxon>
        <taxon>Cercopithecinae</taxon>
        <taxon>Theropithecus</taxon>
    </lineage>
</organism>
<keyword evidence="6" id="KW-0735">Signal-anchor</keyword>
<dbReference type="AlphaFoldDB" id="A0A8D2GAG1"/>
<reference evidence="9" key="1">
    <citation type="submission" date="2018-05" db="EMBL/GenBank/DDBJ databases">
        <title>Whole genome of Theropithecus gelada.</title>
        <authorList>
            <person name="Chiou K.L."/>
            <person name="Snyder-Mackler N."/>
        </authorList>
    </citation>
    <scope>NUCLEOTIDE SEQUENCE [LARGE SCALE GENOMIC DNA]</scope>
</reference>
<dbReference type="InterPro" id="IPR029044">
    <property type="entry name" value="Nucleotide-diphossugar_trans"/>
</dbReference>
<sequence>LKAKRHLTLYSIPFKMKVLICFNPLIHNQVLSALFVSYLFNRKRPDVVTRTDWLALVIWEGTYNRQVLEKYYKRLNITIGLTVFDAEKFIKSANKYFMIGNNVILYILLDDINKLPRIELGPLQTYFNYIYMKNLNEYITDDIQHEVDFLSTMSVNQIFKNDFGVETLGTSVARLHAWQCFKNAKDFPYEKRLKSAAFIPFGQGDFYCHSAIFGGTLHEVVIFIKEYQKGIVQDTTNTFNSLYESYLNKYFLVNKPTKLLSQEYIWDTKFRTPLQIKNVKIQIHPLSTLLIYSDTQ</sequence>
<dbReference type="GO" id="GO:0016758">
    <property type="term" value="F:hexosyltransferase activity"/>
    <property type="evidence" value="ECO:0007669"/>
    <property type="project" value="InterPro"/>
</dbReference>
<dbReference type="PANTHER" id="PTHR10462">
    <property type="entry name" value="GLYCOSYLTRANSFERASE-RELATED"/>
    <property type="match status" value="1"/>
</dbReference>
<dbReference type="GO" id="GO:0016020">
    <property type="term" value="C:membrane"/>
    <property type="evidence" value="ECO:0007669"/>
    <property type="project" value="UniProtKB-SubCell"/>
</dbReference>
<reference evidence="9" key="3">
    <citation type="submission" date="2025-09" db="UniProtKB">
        <authorList>
            <consortium name="Ensembl"/>
        </authorList>
    </citation>
    <scope>IDENTIFICATION</scope>
</reference>
<evidence type="ECO:0000256" key="3">
    <source>
        <dbReference type="ARBA" id="ARBA00010413"/>
    </source>
</evidence>
<name>A0A8D2GAG1_THEGE</name>
<keyword evidence="5" id="KW-0808">Transferase</keyword>
<evidence type="ECO:0000256" key="5">
    <source>
        <dbReference type="ARBA" id="ARBA00022679"/>
    </source>
</evidence>
<comment type="cofactor">
    <cofactor evidence="1">
        <name>Mn(2+)</name>
        <dbReference type="ChEBI" id="CHEBI:29035"/>
    </cofactor>
</comment>
<evidence type="ECO:0000256" key="8">
    <source>
        <dbReference type="PIRSR" id="PIRSR605076-2"/>
    </source>
</evidence>
<keyword evidence="6" id="KW-0812">Transmembrane</keyword>
<dbReference type="SUPFAM" id="SSF53448">
    <property type="entry name" value="Nucleotide-diphospho-sugar transferases"/>
    <property type="match status" value="1"/>
</dbReference>
<evidence type="ECO:0000256" key="7">
    <source>
        <dbReference type="PIRSR" id="PIRSR605076-1"/>
    </source>
</evidence>
<comment type="subcellular location">
    <subcellularLocation>
        <location evidence="2">Membrane</location>
        <topology evidence="2">Single-pass type II membrane protein</topology>
    </subcellularLocation>
</comment>